<feature type="domain" description="AraC effector-binding" evidence="1">
    <location>
        <begin position="1"/>
        <end position="152"/>
    </location>
</feature>
<dbReference type="Proteomes" id="UP000275663">
    <property type="component" value="Chromosome"/>
</dbReference>
<organism evidence="2 3">
    <name type="scientific">Undibacterium parvum</name>
    <dbReference type="NCBI Taxonomy" id="401471"/>
    <lineage>
        <taxon>Bacteria</taxon>
        <taxon>Pseudomonadati</taxon>
        <taxon>Pseudomonadota</taxon>
        <taxon>Betaproteobacteria</taxon>
        <taxon>Burkholderiales</taxon>
        <taxon>Oxalobacteraceae</taxon>
        <taxon>Undibacterium</taxon>
    </lineage>
</organism>
<dbReference type="EMBL" id="CP034464">
    <property type="protein sequence ID" value="AZP12328.1"/>
    <property type="molecule type" value="Genomic_DNA"/>
</dbReference>
<gene>
    <name evidence="2" type="ORF">EJN92_10145</name>
</gene>
<dbReference type="InterPro" id="IPR053182">
    <property type="entry name" value="YobU-like_regulator"/>
</dbReference>
<dbReference type="AlphaFoldDB" id="A0A3Q9BQV4"/>
<dbReference type="KEGG" id="upv:EJN92_10145"/>
<sequence length="152" mass="16835">MTRKILDLASFTVSGLAVRTRNSDEFNPATAKIGTMWAQFFSQQYPEKIPGQIAPARMLGVYSGYESDASGAFDVTAGMAVETASPELATIEIQAGRYLAFECEGVMPAAVIQGWAQVWTYFQTNSQHQRRFATDFEDYLSPQKVVIYIGIE</sequence>
<name>A0A3Q9BQV4_9BURK</name>
<protein>
    <submittedName>
        <fullName evidence="2">AraC family transcriptional regulator</fullName>
    </submittedName>
</protein>
<proteinExistence type="predicted"/>
<dbReference type="Pfam" id="PF14526">
    <property type="entry name" value="Cass2"/>
    <property type="match status" value="1"/>
</dbReference>
<evidence type="ECO:0000313" key="3">
    <source>
        <dbReference type="Proteomes" id="UP000275663"/>
    </source>
</evidence>
<dbReference type="SMART" id="SM00871">
    <property type="entry name" value="AraC_E_bind"/>
    <property type="match status" value="1"/>
</dbReference>
<keyword evidence="3" id="KW-1185">Reference proteome</keyword>
<dbReference type="SUPFAM" id="SSF55136">
    <property type="entry name" value="Probable bacterial effector-binding domain"/>
    <property type="match status" value="1"/>
</dbReference>
<dbReference type="Gene3D" id="3.20.80.10">
    <property type="entry name" value="Regulatory factor, effector binding domain"/>
    <property type="match status" value="1"/>
</dbReference>
<accession>A0A3Q9BQV4</accession>
<dbReference type="PANTHER" id="PTHR36444">
    <property type="entry name" value="TRANSCRIPTIONAL REGULATOR PROTEIN YOBU-RELATED"/>
    <property type="match status" value="1"/>
</dbReference>
<evidence type="ECO:0000259" key="1">
    <source>
        <dbReference type="SMART" id="SM00871"/>
    </source>
</evidence>
<evidence type="ECO:0000313" key="2">
    <source>
        <dbReference type="EMBL" id="AZP12328.1"/>
    </source>
</evidence>
<dbReference type="PANTHER" id="PTHR36444:SF2">
    <property type="entry name" value="TRANSCRIPTIONAL REGULATOR PROTEIN YOBU-RELATED"/>
    <property type="match status" value="1"/>
</dbReference>
<dbReference type="OrthoDB" id="3173400at2"/>
<dbReference type="InterPro" id="IPR011256">
    <property type="entry name" value="Reg_factor_effector_dom_sf"/>
</dbReference>
<dbReference type="RefSeq" id="WP_126127710.1">
    <property type="nucleotide sequence ID" value="NZ_CP034464.1"/>
</dbReference>
<dbReference type="InterPro" id="IPR010499">
    <property type="entry name" value="AraC_E-bd"/>
</dbReference>
<reference evidence="2 3" key="1">
    <citation type="journal article" date="2011" name="Int. J. Syst. Evol. Microbiol.">
        <title>Description of Undibacterium oligocarboniphilum sp. nov., isolated from purified water, and Undibacterium pigrum strain CCUG 49012 as the type strain of Undibacterium parvum sp. nov., and emended descriptions of the genus Undibacterium and the species Undibacterium pigrum.</title>
        <authorList>
            <person name="Eder W."/>
            <person name="Wanner G."/>
            <person name="Ludwig W."/>
            <person name="Busse H.J."/>
            <person name="Ziemke-Kageler F."/>
            <person name="Lang E."/>
        </authorList>
    </citation>
    <scope>NUCLEOTIDE SEQUENCE [LARGE SCALE GENOMIC DNA]</scope>
    <source>
        <strain evidence="2 3">DSM 23061</strain>
    </source>
</reference>
<dbReference type="InterPro" id="IPR029441">
    <property type="entry name" value="Cass2"/>
</dbReference>